<keyword evidence="3" id="KW-1185">Reference proteome</keyword>
<dbReference type="AlphaFoldDB" id="A0A2W2BR10"/>
<reference evidence="3" key="1">
    <citation type="submission" date="2018-06" db="EMBL/GenBank/DDBJ databases">
        <title>Aestuariibacter litoralis strain KCTC 52945T.</title>
        <authorList>
            <person name="Li X."/>
            <person name="Salam N."/>
            <person name="Li J.-L."/>
            <person name="Chen Y.-M."/>
            <person name="Yang Z.-W."/>
            <person name="Zhang L.-Y."/>
            <person name="Han M.-X."/>
            <person name="Xiao M."/>
            <person name="Li W.-J."/>
        </authorList>
    </citation>
    <scope>NUCLEOTIDE SEQUENCE [LARGE SCALE GENOMIC DNA]</scope>
    <source>
        <strain evidence="3">KCTC 52945</strain>
    </source>
</reference>
<gene>
    <name evidence="2" type="ORF">DK847_02320</name>
</gene>
<comment type="caution">
    <text evidence="2">The sequence shown here is derived from an EMBL/GenBank/DDBJ whole genome shotgun (WGS) entry which is preliminary data.</text>
</comment>
<dbReference type="EMBL" id="QKVK01000001">
    <property type="protein sequence ID" value="PZF78659.1"/>
    <property type="molecule type" value="Genomic_DNA"/>
</dbReference>
<sequence>MRPLAALLVVAALASPAAASENRGTRIAMAVALLDVADDYCEGRLKVDEKVKATLFAHFHEYDIAGLASLLSRPLNSFYEDFSYQAKQGRDAFCRKAPQEAARTGYPVLLAEGG</sequence>
<organism evidence="2 3">
    <name type="scientific">Aestuariivirga litoralis</name>
    <dbReference type="NCBI Taxonomy" id="2650924"/>
    <lineage>
        <taxon>Bacteria</taxon>
        <taxon>Pseudomonadati</taxon>
        <taxon>Pseudomonadota</taxon>
        <taxon>Alphaproteobacteria</taxon>
        <taxon>Hyphomicrobiales</taxon>
        <taxon>Aestuariivirgaceae</taxon>
        <taxon>Aestuariivirga</taxon>
    </lineage>
</organism>
<dbReference type="Proteomes" id="UP000248795">
    <property type="component" value="Unassembled WGS sequence"/>
</dbReference>
<feature type="signal peptide" evidence="1">
    <location>
        <begin position="1"/>
        <end position="19"/>
    </location>
</feature>
<accession>A0A2W2BR10</accession>
<evidence type="ECO:0000256" key="1">
    <source>
        <dbReference type="SAM" id="SignalP"/>
    </source>
</evidence>
<keyword evidence="1" id="KW-0732">Signal</keyword>
<name>A0A2W2BR10_9HYPH</name>
<protein>
    <submittedName>
        <fullName evidence="2">Uncharacterized protein</fullName>
    </submittedName>
</protein>
<proteinExistence type="predicted"/>
<feature type="chain" id="PRO_5015844132" evidence="1">
    <location>
        <begin position="20"/>
        <end position="114"/>
    </location>
</feature>
<evidence type="ECO:0000313" key="2">
    <source>
        <dbReference type="EMBL" id="PZF78659.1"/>
    </source>
</evidence>
<evidence type="ECO:0000313" key="3">
    <source>
        <dbReference type="Proteomes" id="UP000248795"/>
    </source>
</evidence>
<dbReference type="RefSeq" id="WP_111195987.1">
    <property type="nucleotide sequence ID" value="NZ_QKVK01000001.1"/>
</dbReference>